<keyword evidence="2" id="KW-1133">Transmembrane helix</keyword>
<name>A0AAI8YNA7_9PEZI</name>
<sequence>MDPGYMDNTPVRPPPPGQVSNFTNPESRSRQVYILIAVLSAVIVLLIPSRIYSRLKITRSLGADGWLCIAATVRLYSLLPSSSQRL</sequence>
<reference evidence="3" key="1">
    <citation type="submission" date="2023-10" db="EMBL/GenBank/DDBJ databases">
        <authorList>
            <person name="Hackl T."/>
        </authorList>
    </citation>
    <scope>NUCLEOTIDE SEQUENCE</scope>
</reference>
<evidence type="ECO:0000256" key="2">
    <source>
        <dbReference type="SAM" id="Phobius"/>
    </source>
</evidence>
<keyword evidence="2" id="KW-0812">Transmembrane</keyword>
<evidence type="ECO:0000313" key="4">
    <source>
        <dbReference type="Proteomes" id="UP001295740"/>
    </source>
</evidence>
<protein>
    <submittedName>
        <fullName evidence="3">Uu.00g067890.m01.CDS01</fullName>
    </submittedName>
</protein>
<keyword evidence="2" id="KW-0472">Membrane</keyword>
<dbReference type="EMBL" id="CAUWAG010000018">
    <property type="protein sequence ID" value="CAJ2511164.1"/>
    <property type="molecule type" value="Genomic_DNA"/>
</dbReference>
<proteinExistence type="predicted"/>
<organism evidence="3 4">
    <name type="scientific">Anthostomella pinea</name>
    <dbReference type="NCBI Taxonomy" id="933095"/>
    <lineage>
        <taxon>Eukaryota</taxon>
        <taxon>Fungi</taxon>
        <taxon>Dikarya</taxon>
        <taxon>Ascomycota</taxon>
        <taxon>Pezizomycotina</taxon>
        <taxon>Sordariomycetes</taxon>
        <taxon>Xylariomycetidae</taxon>
        <taxon>Xylariales</taxon>
        <taxon>Xylariaceae</taxon>
        <taxon>Anthostomella</taxon>
    </lineage>
</organism>
<feature type="region of interest" description="Disordered" evidence="1">
    <location>
        <begin position="1"/>
        <end position="24"/>
    </location>
</feature>
<keyword evidence="4" id="KW-1185">Reference proteome</keyword>
<accession>A0AAI8YNA7</accession>
<dbReference type="AlphaFoldDB" id="A0AAI8YNA7"/>
<gene>
    <name evidence="3" type="ORF">KHLLAP_LOCUS11632</name>
</gene>
<comment type="caution">
    <text evidence="3">The sequence shown here is derived from an EMBL/GenBank/DDBJ whole genome shotgun (WGS) entry which is preliminary data.</text>
</comment>
<evidence type="ECO:0000313" key="3">
    <source>
        <dbReference type="EMBL" id="CAJ2511164.1"/>
    </source>
</evidence>
<evidence type="ECO:0000256" key="1">
    <source>
        <dbReference type="SAM" id="MobiDB-lite"/>
    </source>
</evidence>
<dbReference type="Proteomes" id="UP001295740">
    <property type="component" value="Unassembled WGS sequence"/>
</dbReference>
<feature type="transmembrane region" description="Helical" evidence="2">
    <location>
        <begin position="32"/>
        <end position="49"/>
    </location>
</feature>